<proteinExistence type="predicted"/>
<dbReference type="Proteomes" id="UP001162131">
    <property type="component" value="Unassembled WGS sequence"/>
</dbReference>
<dbReference type="EMBL" id="CAJZBQ010000039">
    <property type="protein sequence ID" value="CAG9326005.1"/>
    <property type="molecule type" value="Genomic_DNA"/>
</dbReference>
<name>A0AAU9JIB2_9CILI</name>
<organism evidence="1 2">
    <name type="scientific">Blepharisma stoltei</name>
    <dbReference type="NCBI Taxonomy" id="1481888"/>
    <lineage>
        <taxon>Eukaryota</taxon>
        <taxon>Sar</taxon>
        <taxon>Alveolata</taxon>
        <taxon>Ciliophora</taxon>
        <taxon>Postciliodesmatophora</taxon>
        <taxon>Heterotrichea</taxon>
        <taxon>Heterotrichida</taxon>
        <taxon>Blepharismidae</taxon>
        <taxon>Blepharisma</taxon>
    </lineage>
</organism>
<sequence length="72" mass="8300">MLLKDDKKVSCYTCFHSLELDHIGIKCPQDHSLCSDCSKKFVENILKNTSKALTKMFYMQSWNSSLSFWASS</sequence>
<keyword evidence="2" id="KW-1185">Reference proteome</keyword>
<evidence type="ECO:0000313" key="2">
    <source>
        <dbReference type="Proteomes" id="UP001162131"/>
    </source>
</evidence>
<dbReference type="AlphaFoldDB" id="A0AAU9JIB2"/>
<accession>A0AAU9JIB2</accession>
<comment type="caution">
    <text evidence="1">The sequence shown here is derived from an EMBL/GenBank/DDBJ whole genome shotgun (WGS) entry which is preliminary data.</text>
</comment>
<gene>
    <name evidence="1" type="ORF">BSTOLATCC_MIC39784</name>
</gene>
<protein>
    <submittedName>
        <fullName evidence="1">Uncharacterized protein</fullName>
    </submittedName>
</protein>
<evidence type="ECO:0000313" key="1">
    <source>
        <dbReference type="EMBL" id="CAG9326005.1"/>
    </source>
</evidence>
<reference evidence="1" key="1">
    <citation type="submission" date="2021-09" db="EMBL/GenBank/DDBJ databases">
        <authorList>
            <consortium name="AG Swart"/>
            <person name="Singh M."/>
            <person name="Singh A."/>
            <person name="Seah K."/>
            <person name="Emmerich C."/>
        </authorList>
    </citation>
    <scope>NUCLEOTIDE SEQUENCE</scope>
    <source>
        <strain evidence="1">ATCC30299</strain>
    </source>
</reference>